<accession>D2QXF5</accession>
<dbReference type="Pfam" id="PF00350">
    <property type="entry name" value="Dynamin_N"/>
    <property type="match status" value="1"/>
</dbReference>
<feature type="coiled-coil region" evidence="6">
    <location>
        <begin position="180"/>
        <end position="214"/>
    </location>
</feature>
<protein>
    <recommendedName>
        <fullName evidence="7">Dynamin N-terminal domain-containing protein</fullName>
    </recommendedName>
</protein>
<feature type="coiled-coil region" evidence="6">
    <location>
        <begin position="805"/>
        <end position="845"/>
    </location>
</feature>
<name>D2QXF5_PIRSD</name>
<dbReference type="SUPFAM" id="SSF52540">
    <property type="entry name" value="P-loop containing nucleoside triphosphate hydrolases"/>
    <property type="match status" value="1"/>
</dbReference>
<dbReference type="GO" id="GO:0005525">
    <property type="term" value="F:GTP binding"/>
    <property type="evidence" value="ECO:0007669"/>
    <property type="project" value="UniProtKB-KW"/>
</dbReference>
<evidence type="ECO:0000256" key="2">
    <source>
        <dbReference type="ARBA" id="ARBA00022741"/>
    </source>
</evidence>
<keyword evidence="3" id="KW-0378">Hydrolase</keyword>
<evidence type="ECO:0000256" key="5">
    <source>
        <dbReference type="ARBA" id="ARBA00023136"/>
    </source>
</evidence>
<evidence type="ECO:0000259" key="7">
    <source>
        <dbReference type="Pfam" id="PF00350"/>
    </source>
</evidence>
<keyword evidence="2" id="KW-0547">Nucleotide-binding</keyword>
<keyword evidence="6" id="KW-0175">Coiled coil</keyword>
<dbReference type="Proteomes" id="UP000001887">
    <property type="component" value="Chromosome"/>
</dbReference>
<dbReference type="PANTHER" id="PTHR10465:SF0">
    <property type="entry name" value="SARCALUMENIN"/>
    <property type="match status" value="1"/>
</dbReference>
<dbReference type="InterPro" id="IPR027094">
    <property type="entry name" value="Mitofusin_fam"/>
</dbReference>
<keyword evidence="5" id="KW-0472">Membrane</keyword>
<keyword evidence="9" id="KW-1185">Reference proteome</keyword>
<dbReference type="GO" id="GO:0003924">
    <property type="term" value="F:GTPase activity"/>
    <property type="evidence" value="ECO:0007669"/>
    <property type="project" value="InterPro"/>
</dbReference>
<dbReference type="GO" id="GO:0016020">
    <property type="term" value="C:membrane"/>
    <property type="evidence" value="ECO:0007669"/>
    <property type="project" value="UniProtKB-SubCell"/>
</dbReference>
<dbReference type="OrthoDB" id="6565187at2"/>
<gene>
    <name evidence="8" type="ordered locus">Psta_1465</name>
</gene>
<dbReference type="InterPro" id="IPR027417">
    <property type="entry name" value="P-loop_NTPase"/>
</dbReference>
<keyword evidence="4" id="KW-0342">GTP-binding</keyword>
<dbReference type="PANTHER" id="PTHR10465">
    <property type="entry name" value="TRANSMEMBRANE GTPASE FZO1"/>
    <property type="match status" value="1"/>
</dbReference>
<dbReference type="eggNOG" id="COG0699">
    <property type="taxonomic scope" value="Bacteria"/>
</dbReference>
<organism evidence="8 9">
    <name type="scientific">Pirellula staleyi (strain ATCC 27377 / DSM 6068 / ICPB 4128)</name>
    <name type="common">Pirella staleyi</name>
    <dbReference type="NCBI Taxonomy" id="530564"/>
    <lineage>
        <taxon>Bacteria</taxon>
        <taxon>Pseudomonadati</taxon>
        <taxon>Planctomycetota</taxon>
        <taxon>Planctomycetia</taxon>
        <taxon>Pirellulales</taxon>
        <taxon>Pirellulaceae</taxon>
        <taxon>Pirellula</taxon>
    </lineage>
</organism>
<evidence type="ECO:0000256" key="3">
    <source>
        <dbReference type="ARBA" id="ARBA00022801"/>
    </source>
</evidence>
<reference evidence="8 9" key="1">
    <citation type="journal article" date="2009" name="Stand. Genomic Sci.">
        <title>Complete genome sequence of Pirellula staleyi type strain (ATCC 27377).</title>
        <authorList>
            <person name="Clum A."/>
            <person name="Tindall B.J."/>
            <person name="Sikorski J."/>
            <person name="Ivanova N."/>
            <person name="Mavrommatis K."/>
            <person name="Lucas S."/>
            <person name="Glavina del Rio T."/>
            <person name="Nolan M."/>
            <person name="Chen F."/>
            <person name="Tice H."/>
            <person name="Pitluck S."/>
            <person name="Cheng J.F."/>
            <person name="Chertkov O."/>
            <person name="Brettin T."/>
            <person name="Han C."/>
            <person name="Detter J.C."/>
            <person name="Kuske C."/>
            <person name="Bruce D."/>
            <person name="Goodwin L."/>
            <person name="Ovchinikova G."/>
            <person name="Pati A."/>
            <person name="Mikhailova N."/>
            <person name="Chen A."/>
            <person name="Palaniappan K."/>
            <person name="Land M."/>
            <person name="Hauser L."/>
            <person name="Chang Y.J."/>
            <person name="Jeffries C.D."/>
            <person name="Chain P."/>
            <person name="Rohde M."/>
            <person name="Goker M."/>
            <person name="Bristow J."/>
            <person name="Eisen J.A."/>
            <person name="Markowitz V."/>
            <person name="Hugenholtz P."/>
            <person name="Kyrpides N.C."/>
            <person name="Klenk H.P."/>
            <person name="Lapidus A."/>
        </authorList>
    </citation>
    <scope>NUCLEOTIDE SEQUENCE [LARGE SCALE GENOMIC DNA]</scope>
    <source>
        <strain evidence="9">ATCC 27377 / DSM 6068 / ICPB 4128</strain>
    </source>
</reference>
<dbReference type="Gene3D" id="3.40.50.300">
    <property type="entry name" value="P-loop containing nucleotide triphosphate hydrolases"/>
    <property type="match status" value="2"/>
</dbReference>
<dbReference type="EMBL" id="CP001848">
    <property type="protein sequence ID" value="ADB16140.1"/>
    <property type="molecule type" value="Genomic_DNA"/>
</dbReference>
<evidence type="ECO:0000256" key="4">
    <source>
        <dbReference type="ARBA" id="ARBA00023134"/>
    </source>
</evidence>
<dbReference type="KEGG" id="psl:Psta_1465"/>
<evidence type="ECO:0000256" key="1">
    <source>
        <dbReference type="ARBA" id="ARBA00004370"/>
    </source>
</evidence>
<evidence type="ECO:0000313" key="8">
    <source>
        <dbReference type="EMBL" id="ADB16140.1"/>
    </source>
</evidence>
<evidence type="ECO:0000256" key="6">
    <source>
        <dbReference type="SAM" id="Coils"/>
    </source>
</evidence>
<comment type="subcellular location">
    <subcellularLocation>
        <location evidence="1">Membrane</location>
    </subcellularLocation>
</comment>
<dbReference type="AlphaFoldDB" id="D2QXF5"/>
<feature type="domain" description="Dynamin N-terminal" evidence="7">
    <location>
        <begin position="73"/>
        <end position="436"/>
    </location>
</feature>
<proteinExistence type="predicted"/>
<feature type="coiled-coil region" evidence="6">
    <location>
        <begin position="280"/>
        <end position="307"/>
    </location>
</feature>
<dbReference type="HOGENOM" id="CLU_332577_0_0_0"/>
<sequence length="860" mass="96435">MTTQPHNIVDAEMVESASGRSIDQQLLAAVHDSLKLLEELSRHRDRLGDEPTRTVQALIAESQRRLQRSELFVCVVGEKKAGKSTFLNALLGEALLSSAVRECTGTVTFIRPAREIGYRVVRAGGKEETFQSRYHDRTPEIVRAIEVARQACAKAVTDVDDLPRMIAETEQAIVVDQHRIVHEEQRLAKHQRALAQLEQQLELQQNEAATFRAELDAAGKALPFYVRNLADWRRPWNWPLQKMLVDPAGQAHIGQLERAREQQLAIEAQQKLIVSAQETIRLSQTSLDRYRQTLDEHQQRLIDLSLQLDYLPEHTVACGARLQALELELSQQGEVREQTFREHIRLLTDQDREGKDVEQLWLDFPSPRLPPGLVVIDTPGVNTNVEANARRAWQVIRGEADGAIVLSDLQQPVSGSTRDFVRALSGVMPHLMLVLTKVDRAMENAEILGESGEEQIEEARRMGEKRFAAEVGRDHRQLHSFTMAAERALRGDHPEWQQKFERDLALMMQILSHERPMIVAARAVVAIRQFTEQIRAASAAAEQAYRTTIAALEAQQIPDPVIYCETEVGKILPQIKRLSTVLASNGTSHLELKLSEVKSRIRQEITDCANSNQLRELLTNLQSRVERDLSYLSTSLQQELQSQAEGELRRIQNQLFAGLRERYRIVGEKFHLQVGEIASTTDVRTDVDMSDLAGSLAEKVQSIASSNMGGILGGAAVGAGVGSIIPGVGTVIGGLVGGVLGWMSGKSFSAVKEECASEVDTLFESVMESPIATMKQSAPSLAQNMCLAIQENLRVQVRHYRQWIAGVMEQERRRLQNERDQLAHLEALQQRLERQDQRLDHLMQLAASQSLGIVQRKRSE</sequence>
<dbReference type="STRING" id="530564.Psta_1465"/>
<dbReference type="InterPro" id="IPR045063">
    <property type="entry name" value="Dynamin_N"/>
</dbReference>
<evidence type="ECO:0000313" key="9">
    <source>
        <dbReference type="Proteomes" id="UP000001887"/>
    </source>
</evidence>